<protein>
    <submittedName>
        <fullName evidence="2">Uncharacterized protein</fullName>
    </submittedName>
</protein>
<evidence type="ECO:0000313" key="3">
    <source>
        <dbReference type="Proteomes" id="UP000297245"/>
    </source>
</evidence>
<dbReference type="AlphaFoldDB" id="A0A4S8LG60"/>
<dbReference type="Proteomes" id="UP000297245">
    <property type="component" value="Unassembled WGS sequence"/>
</dbReference>
<keyword evidence="3" id="KW-1185">Reference proteome</keyword>
<dbReference type="EMBL" id="ML179427">
    <property type="protein sequence ID" value="THU87969.1"/>
    <property type="molecule type" value="Genomic_DNA"/>
</dbReference>
<sequence length="74" mass="8017">MTSPAVLATVNTPPQTPSSASFQTEPNPLASGKKIRTLHKKKSSNDLRDEFYQAEASSRFHQRGGSDVSQISQA</sequence>
<dbReference type="OrthoDB" id="3066263at2759"/>
<gene>
    <name evidence="2" type="ORF">K435DRAFT_782243</name>
</gene>
<feature type="region of interest" description="Disordered" evidence="1">
    <location>
        <begin position="1"/>
        <end position="74"/>
    </location>
</feature>
<evidence type="ECO:0000313" key="2">
    <source>
        <dbReference type="EMBL" id="THU87969.1"/>
    </source>
</evidence>
<accession>A0A4S8LG60</accession>
<name>A0A4S8LG60_DENBC</name>
<proteinExistence type="predicted"/>
<organism evidence="2 3">
    <name type="scientific">Dendrothele bispora (strain CBS 962.96)</name>
    <dbReference type="NCBI Taxonomy" id="1314807"/>
    <lineage>
        <taxon>Eukaryota</taxon>
        <taxon>Fungi</taxon>
        <taxon>Dikarya</taxon>
        <taxon>Basidiomycota</taxon>
        <taxon>Agaricomycotina</taxon>
        <taxon>Agaricomycetes</taxon>
        <taxon>Agaricomycetidae</taxon>
        <taxon>Agaricales</taxon>
        <taxon>Agaricales incertae sedis</taxon>
        <taxon>Dendrothele</taxon>
    </lineage>
</organism>
<feature type="compositionally biased region" description="Basic residues" evidence="1">
    <location>
        <begin position="33"/>
        <end position="42"/>
    </location>
</feature>
<feature type="compositionally biased region" description="Polar residues" evidence="1">
    <location>
        <begin position="1"/>
        <end position="26"/>
    </location>
</feature>
<evidence type="ECO:0000256" key="1">
    <source>
        <dbReference type="SAM" id="MobiDB-lite"/>
    </source>
</evidence>
<reference evidence="2 3" key="1">
    <citation type="journal article" date="2019" name="Nat. Ecol. Evol.">
        <title>Megaphylogeny resolves global patterns of mushroom evolution.</title>
        <authorList>
            <person name="Varga T."/>
            <person name="Krizsan K."/>
            <person name="Foldi C."/>
            <person name="Dima B."/>
            <person name="Sanchez-Garcia M."/>
            <person name="Sanchez-Ramirez S."/>
            <person name="Szollosi G.J."/>
            <person name="Szarkandi J.G."/>
            <person name="Papp V."/>
            <person name="Albert L."/>
            <person name="Andreopoulos W."/>
            <person name="Angelini C."/>
            <person name="Antonin V."/>
            <person name="Barry K.W."/>
            <person name="Bougher N.L."/>
            <person name="Buchanan P."/>
            <person name="Buyck B."/>
            <person name="Bense V."/>
            <person name="Catcheside P."/>
            <person name="Chovatia M."/>
            <person name="Cooper J."/>
            <person name="Damon W."/>
            <person name="Desjardin D."/>
            <person name="Finy P."/>
            <person name="Geml J."/>
            <person name="Haridas S."/>
            <person name="Hughes K."/>
            <person name="Justo A."/>
            <person name="Karasinski D."/>
            <person name="Kautmanova I."/>
            <person name="Kiss B."/>
            <person name="Kocsube S."/>
            <person name="Kotiranta H."/>
            <person name="LaButti K.M."/>
            <person name="Lechner B.E."/>
            <person name="Liimatainen K."/>
            <person name="Lipzen A."/>
            <person name="Lukacs Z."/>
            <person name="Mihaltcheva S."/>
            <person name="Morgado L.N."/>
            <person name="Niskanen T."/>
            <person name="Noordeloos M.E."/>
            <person name="Ohm R.A."/>
            <person name="Ortiz-Santana B."/>
            <person name="Ovrebo C."/>
            <person name="Racz N."/>
            <person name="Riley R."/>
            <person name="Savchenko A."/>
            <person name="Shiryaev A."/>
            <person name="Soop K."/>
            <person name="Spirin V."/>
            <person name="Szebenyi C."/>
            <person name="Tomsovsky M."/>
            <person name="Tulloss R.E."/>
            <person name="Uehling J."/>
            <person name="Grigoriev I.V."/>
            <person name="Vagvolgyi C."/>
            <person name="Papp T."/>
            <person name="Martin F.M."/>
            <person name="Miettinen O."/>
            <person name="Hibbett D.S."/>
            <person name="Nagy L.G."/>
        </authorList>
    </citation>
    <scope>NUCLEOTIDE SEQUENCE [LARGE SCALE GENOMIC DNA]</scope>
    <source>
        <strain evidence="2 3">CBS 962.96</strain>
    </source>
</reference>